<organism evidence="2 3">
    <name type="scientific">Slackia faecicanis</name>
    <dbReference type="NCBI Taxonomy" id="255723"/>
    <lineage>
        <taxon>Bacteria</taxon>
        <taxon>Bacillati</taxon>
        <taxon>Actinomycetota</taxon>
        <taxon>Coriobacteriia</taxon>
        <taxon>Eggerthellales</taxon>
        <taxon>Eggerthellaceae</taxon>
        <taxon>Slackia</taxon>
    </lineage>
</organism>
<sequence length="115" mass="12203">MTQQVSGNLHVSNDVLADLAGNAALGCYGIVGMAAPTVSDGIANILPVNRLRRGVVVAAKEDGVHVDLYVVVEYGTNINAVSQNLIDNVTYMLTEHAQVPVARVEVHVQGIKVRK</sequence>
<proteinExistence type="inferred from homology"/>
<dbReference type="PANTHER" id="PTHR34297">
    <property type="entry name" value="HYPOTHETICAL CYTOSOLIC PROTEIN-RELATED"/>
    <property type="match status" value="1"/>
</dbReference>
<evidence type="ECO:0000313" key="2">
    <source>
        <dbReference type="EMBL" id="RNL21599.1"/>
    </source>
</evidence>
<accession>A0A3N0AHL5</accession>
<dbReference type="InterPro" id="IPR005531">
    <property type="entry name" value="Asp23"/>
</dbReference>
<dbReference type="RefSeq" id="WP_123197439.1">
    <property type="nucleotide sequence ID" value="NZ_QICB01000001.1"/>
</dbReference>
<dbReference type="OrthoDB" id="9791482at2"/>
<dbReference type="Proteomes" id="UP000267368">
    <property type="component" value="Unassembled WGS sequence"/>
</dbReference>
<dbReference type="Pfam" id="PF03780">
    <property type="entry name" value="Asp23"/>
    <property type="match status" value="1"/>
</dbReference>
<dbReference type="AlphaFoldDB" id="A0A3N0AHL5"/>
<protein>
    <submittedName>
        <fullName evidence="2">Asp23/Gls24 family envelope stress response protein</fullName>
    </submittedName>
</protein>
<reference evidence="3" key="1">
    <citation type="submission" date="2018-05" db="EMBL/GenBank/DDBJ databases">
        <title>Genome Sequencing of selected type strains of the family Eggerthellaceae.</title>
        <authorList>
            <person name="Danylec N."/>
            <person name="Stoll D.A."/>
            <person name="Doetsch A."/>
            <person name="Huch M."/>
        </authorList>
    </citation>
    <scope>NUCLEOTIDE SEQUENCE [LARGE SCALE GENOMIC DNA]</scope>
    <source>
        <strain evidence="3">DSM 17537</strain>
    </source>
</reference>
<evidence type="ECO:0000313" key="3">
    <source>
        <dbReference type="Proteomes" id="UP000267368"/>
    </source>
</evidence>
<name>A0A3N0AHL5_9ACTN</name>
<dbReference type="PANTHER" id="PTHR34297:SF2">
    <property type="entry name" value="ASP23_GLS24 FAMILY ENVELOPE STRESS RESPONSE PROTEIN"/>
    <property type="match status" value="1"/>
</dbReference>
<gene>
    <name evidence="2" type="ORF">DMP07_01855</name>
</gene>
<evidence type="ECO:0000256" key="1">
    <source>
        <dbReference type="ARBA" id="ARBA00005721"/>
    </source>
</evidence>
<dbReference type="EMBL" id="QICB01000001">
    <property type="protein sequence ID" value="RNL21599.1"/>
    <property type="molecule type" value="Genomic_DNA"/>
</dbReference>
<comment type="similarity">
    <text evidence="1">Belongs to the asp23 family.</text>
</comment>
<comment type="caution">
    <text evidence="2">The sequence shown here is derived from an EMBL/GenBank/DDBJ whole genome shotgun (WGS) entry which is preliminary data.</text>
</comment>
<keyword evidence="3" id="KW-1185">Reference proteome</keyword>